<feature type="transmembrane region" description="Helical" evidence="1">
    <location>
        <begin position="76"/>
        <end position="100"/>
    </location>
</feature>
<proteinExistence type="predicted"/>
<comment type="caution">
    <text evidence="2">The sequence shown here is derived from an EMBL/GenBank/DDBJ whole genome shotgun (WGS) entry which is preliminary data.</text>
</comment>
<keyword evidence="1" id="KW-0472">Membrane</keyword>
<evidence type="ECO:0000256" key="1">
    <source>
        <dbReference type="SAM" id="Phobius"/>
    </source>
</evidence>
<evidence type="ECO:0000313" key="2">
    <source>
        <dbReference type="EMBL" id="OBX11663.1"/>
    </source>
</evidence>
<feature type="transmembrane region" description="Helical" evidence="1">
    <location>
        <begin position="12"/>
        <end position="30"/>
    </location>
</feature>
<dbReference type="Proteomes" id="UP000092527">
    <property type="component" value="Unassembled WGS sequence"/>
</dbReference>
<organism evidence="2 3">
    <name type="scientific">Gallibacterium salpingitidis</name>
    <dbReference type="NCBI Taxonomy" id="505341"/>
    <lineage>
        <taxon>Bacteria</taxon>
        <taxon>Pseudomonadati</taxon>
        <taxon>Pseudomonadota</taxon>
        <taxon>Gammaproteobacteria</taxon>
        <taxon>Pasteurellales</taxon>
        <taxon>Pasteurellaceae</taxon>
        <taxon>Gallibacterium</taxon>
    </lineage>
</organism>
<protein>
    <recommendedName>
        <fullName evidence="4">Permease</fullName>
    </recommendedName>
</protein>
<evidence type="ECO:0000313" key="3">
    <source>
        <dbReference type="Proteomes" id="UP000092527"/>
    </source>
</evidence>
<name>A0AB36E474_9PAST</name>
<reference evidence="2 3" key="1">
    <citation type="submission" date="2014-11" db="EMBL/GenBank/DDBJ databases">
        <title>Pan-genome of Gallibacterium spp.</title>
        <authorList>
            <person name="Kudirkiene E."/>
            <person name="Bojesen A.M."/>
        </authorList>
    </citation>
    <scope>NUCLEOTIDE SEQUENCE [LARGE SCALE GENOMIC DNA]</scope>
    <source>
        <strain evidence="2 3">18469/18</strain>
    </source>
</reference>
<gene>
    <name evidence="2" type="ORF">QV09_02040</name>
</gene>
<accession>A0AB36E474</accession>
<dbReference type="RefSeq" id="WP_066112394.1">
    <property type="nucleotide sequence ID" value="NZ_JTJT01000020.1"/>
</dbReference>
<feature type="transmembrane region" description="Helical" evidence="1">
    <location>
        <begin position="42"/>
        <end position="64"/>
    </location>
</feature>
<evidence type="ECO:0008006" key="4">
    <source>
        <dbReference type="Google" id="ProtNLM"/>
    </source>
</evidence>
<keyword evidence="1" id="KW-0812">Transmembrane</keyword>
<keyword evidence="1" id="KW-1133">Transmembrane helix</keyword>
<dbReference type="AlphaFoldDB" id="A0AB36E474"/>
<sequence length="110" mass="12394">MSKQKNASLHKPAMIIFVILLLIIIVPYAISIQLGWLLPEWLAFIYTIVIVLLTAPTLMFHLPLQSANLIPLPHSVLGWSLGIFLLLFCLYSFSLALALMTSFKISKEKK</sequence>
<dbReference type="EMBL" id="JTJU01000009">
    <property type="protein sequence ID" value="OBX11663.1"/>
    <property type="molecule type" value="Genomic_DNA"/>
</dbReference>